<sequence>MTSHDRDLRERTDQLQEAVDLAGVRLDPAVATPVRQAIAGVRERLSLGVDHTVVALAGGTGSGKSSLFNRLSRLDFADVGIKRPTTAQITACSWSTRSGRLLDWLEVIPERRIARGDELDAADEQALAGLILLDLPDHDSIEAAHRAVVDRVLPFVDLLIWVVDPQKYADDSLHSDYLRQSVGYEASMVVAVNQIDTVPTGQRENLVADMESLLRDDGLDGVHVATVSAATGEGISHLVDVLEEAVARRSVAAGRVAGELDSAAALLLSQTPEEAPWSVEDAVTSECDALADAVGLEPVAAQVSSGVMNGYGRPRFDTPQLDAVALSRSRWLSRSGKSLRSGWRTALNDEVSATPVVAERLVEGLERVDLDTRGPRSAGGVRVAWMTSLALAVVAGVLAALGALGVVSFDTSLVTTLGAVAVVLLVVGLVLVVVGAVVRRRLARRRRDEVLAAGRSVVEAVVQRSFVEPTQAVLGEYRRVRLLAEAAREAERLAPVTGALRLPTASEIAARSTGSGSSPAETGEHH</sequence>
<dbReference type="Pfam" id="PF01926">
    <property type="entry name" value="MMR_HSR1"/>
    <property type="match status" value="1"/>
</dbReference>
<evidence type="ECO:0000256" key="1">
    <source>
        <dbReference type="SAM" id="Phobius"/>
    </source>
</evidence>
<dbReference type="GO" id="GO:0019843">
    <property type="term" value="F:rRNA binding"/>
    <property type="evidence" value="ECO:0007669"/>
    <property type="project" value="TreeGrafter"/>
</dbReference>
<feature type="domain" description="G" evidence="2">
    <location>
        <begin position="54"/>
        <end position="193"/>
    </location>
</feature>
<name>A0A1H1UAS2_9CELL</name>
<dbReference type="GO" id="GO:0005525">
    <property type="term" value="F:GTP binding"/>
    <property type="evidence" value="ECO:0007669"/>
    <property type="project" value="InterPro"/>
</dbReference>
<keyword evidence="1" id="KW-0812">Transmembrane</keyword>
<dbReference type="InterPro" id="IPR006073">
    <property type="entry name" value="GTP-bd"/>
</dbReference>
<dbReference type="SUPFAM" id="SSF52540">
    <property type="entry name" value="P-loop containing nucleoside triphosphate hydrolases"/>
    <property type="match status" value="1"/>
</dbReference>
<keyword evidence="1" id="KW-0472">Membrane</keyword>
<dbReference type="GO" id="GO:0005829">
    <property type="term" value="C:cytosol"/>
    <property type="evidence" value="ECO:0007669"/>
    <property type="project" value="TreeGrafter"/>
</dbReference>
<dbReference type="STRING" id="545619.SAMN04489860_2140"/>
<organism evidence="3 4">
    <name type="scientific">Paraoerskovia marina</name>
    <dbReference type="NCBI Taxonomy" id="545619"/>
    <lineage>
        <taxon>Bacteria</taxon>
        <taxon>Bacillati</taxon>
        <taxon>Actinomycetota</taxon>
        <taxon>Actinomycetes</taxon>
        <taxon>Micrococcales</taxon>
        <taxon>Cellulomonadaceae</taxon>
        <taxon>Paraoerskovia</taxon>
    </lineage>
</organism>
<dbReference type="EMBL" id="LT629776">
    <property type="protein sequence ID" value="SDS69575.1"/>
    <property type="molecule type" value="Genomic_DNA"/>
</dbReference>
<evidence type="ECO:0000313" key="4">
    <source>
        <dbReference type="Proteomes" id="UP000185663"/>
    </source>
</evidence>
<dbReference type="OrthoDB" id="974105at2"/>
<dbReference type="GO" id="GO:0000028">
    <property type="term" value="P:ribosomal small subunit assembly"/>
    <property type="evidence" value="ECO:0007669"/>
    <property type="project" value="TreeGrafter"/>
</dbReference>
<dbReference type="InterPro" id="IPR027417">
    <property type="entry name" value="P-loop_NTPase"/>
</dbReference>
<evidence type="ECO:0000259" key="2">
    <source>
        <dbReference type="Pfam" id="PF01926"/>
    </source>
</evidence>
<dbReference type="Proteomes" id="UP000185663">
    <property type="component" value="Chromosome I"/>
</dbReference>
<dbReference type="AlphaFoldDB" id="A0A1H1UAS2"/>
<keyword evidence="4" id="KW-1185">Reference proteome</keyword>
<protein>
    <submittedName>
        <fullName evidence="3">50S ribosome-binding GTPase</fullName>
    </submittedName>
</protein>
<reference evidence="4" key="1">
    <citation type="submission" date="2016-10" db="EMBL/GenBank/DDBJ databases">
        <authorList>
            <person name="Varghese N."/>
            <person name="Submissions S."/>
        </authorList>
    </citation>
    <scope>NUCLEOTIDE SEQUENCE [LARGE SCALE GENOMIC DNA]</scope>
    <source>
        <strain evidence="4">DSM 22126</strain>
    </source>
</reference>
<dbReference type="PANTHER" id="PTHR42698:SF1">
    <property type="entry name" value="GTPASE ERA, MITOCHONDRIAL"/>
    <property type="match status" value="1"/>
</dbReference>
<keyword evidence="1" id="KW-1133">Transmembrane helix</keyword>
<feature type="transmembrane region" description="Helical" evidence="1">
    <location>
        <begin position="383"/>
        <end position="407"/>
    </location>
</feature>
<accession>A0A1H1UAS2</accession>
<gene>
    <name evidence="3" type="ORF">SAMN04489860_2140</name>
</gene>
<proteinExistence type="predicted"/>
<dbReference type="InterPro" id="IPR005662">
    <property type="entry name" value="GTPase_Era-like"/>
</dbReference>
<evidence type="ECO:0000313" key="3">
    <source>
        <dbReference type="EMBL" id="SDS69575.1"/>
    </source>
</evidence>
<feature type="transmembrane region" description="Helical" evidence="1">
    <location>
        <begin position="413"/>
        <end position="438"/>
    </location>
</feature>
<dbReference type="Gene3D" id="3.40.50.300">
    <property type="entry name" value="P-loop containing nucleotide triphosphate hydrolases"/>
    <property type="match status" value="1"/>
</dbReference>
<dbReference type="PANTHER" id="PTHR42698">
    <property type="entry name" value="GTPASE ERA"/>
    <property type="match status" value="1"/>
</dbReference>
<dbReference type="eggNOG" id="COG0699">
    <property type="taxonomic scope" value="Bacteria"/>
</dbReference>
<dbReference type="RefSeq" id="WP_083372483.1">
    <property type="nucleotide sequence ID" value="NZ_LT629776.1"/>
</dbReference>
<dbReference type="GO" id="GO:0043024">
    <property type="term" value="F:ribosomal small subunit binding"/>
    <property type="evidence" value="ECO:0007669"/>
    <property type="project" value="TreeGrafter"/>
</dbReference>